<name>A0ABU1UN58_9ACTN</name>
<proteinExistence type="predicted"/>
<dbReference type="RefSeq" id="WP_309968719.1">
    <property type="nucleotide sequence ID" value="NZ_JAVDWH010000001.1"/>
</dbReference>
<protein>
    <submittedName>
        <fullName evidence="2">Uncharacterized protein (DUF2236 family)</fullName>
    </submittedName>
</protein>
<comment type="caution">
    <text evidence="2">The sequence shown here is derived from an EMBL/GenBank/DDBJ whole genome shotgun (WGS) entry which is preliminary data.</text>
</comment>
<evidence type="ECO:0000313" key="2">
    <source>
        <dbReference type="EMBL" id="MDR7086593.1"/>
    </source>
</evidence>
<dbReference type="InterPro" id="IPR018713">
    <property type="entry name" value="MPAB/Lcp_cat_dom"/>
</dbReference>
<dbReference type="Proteomes" id="UP001257739">
    <property type="component" value="Unassembled WGS sequence"/>
</dbReference>
<keyword evidence="3" id="KW-1185">Reference proteome</keyword>
<dbReference type="EMBL" id="JAVDWH010000001">
    <property type="protein sequence ID" value="MDR7086593.1"/>
    <property type="molecule type" value="Genomic_DNA"/>
</dbReference>
<evidence type="ECO:0000313" key="3">
    <source>
        <dbReference type="Proteomes" id="UP001257739"/>
    </source>
</evidence>
<evidence type="ECO:0000259" key="1">
    <source>
        <dbReference type="Pfam" id="PF09995"/>
    </source>
</evidence>
<feature type="domain" description="ER-bound oxygenase mpaB/mpaB'/Rubber oxygenase catalytic" evidence="1">
    <location>
        <begin position="29"/>
        <end position="263"/>
    </location>
</feature>
<dbReference type="PANTHER" id="PTHR36151">
    <property type="entry name" value="BLR2777 PROTEIN"/>
    <property type="match status" value="1"/>
</dbReference>
<gene>
    <name evidence="2" type="ORF">J2X11_001432</name>
</gene>
<organism evidence="2 3">
    <name type="scientific">Aeromicrobium panaciterrae</name>
    <dbReference type="NCBI Taxonomy" id="363861"/>
    <lineage>
        <taxon>Bacteria</taxon>
        <taxon>Bacillati</taxon>
        <taxon>Actinomycetota</taxon>
        <taxon>Actinomycetes</taxon>
        <taxon>Propionibacteriales</taxon>
        <taxon>Nocardioidaceae</taxon>
        <taxon>Aeromicrobium</taxon>
    </lineage>
</organism>
<accession>A0ABU1UN58</accession>
<dbReference type="Pfam" id="PF09995">
    <property type="entry name" value="MPAB_Lcp_cat"/>
    <property type="match status" value="1"/>
</dbReference>
<reference evidence="2 3" key="1">
    <citation type="submission" date="2023-07" db="EMBL/GenBank/DDBJ databases">
        <title>Sorghum-associated microbial communities from plants grown in Nebraska, USA.</title>
        <authorList>
            <person name="Schachtman D."/>
        </authorList>
    </citation>
    <scope>NUCLEOTIDE SEQUENCE [LARGE SCALE GENOMIC DNA]</scope>
    <source>
        <strain evidence="2 3">BE248</strain>
    </source>
</reference>
<sequence>MTSSRPNTRKIVKRQREDHGFFGPDSVTWRLWGYPTSLTVGFQRSVVIEELDPFLLAAVVGTDKVRYNPAGRYDNTIIYFATMALGDSRAAIEASEILVRVHSKATGIEPVSGRPYSANDPETQLWIHLTAWHSILYVYETFGPGRLSEEDEKQYWAECAIAAELQTCDPADVPRDREGIRQYFEDVRPRLCVTTETQDMMDHLLDAAILVQPRQLVLRPFTTVIGKVTRAATISTFPKWMQKMSGFNQSWATRLVVRPLVKISARLATPLPIKLRVLKVISPGTLAVVKPALTGEEPINPVVVTPAEARAKYGRLASPAELALQAV</sequence>
<dbReference type="PANTHER" id="PTHR36151:SF3">
    <property type="entry name" value="ER-BOUND OXYGENASE MPAB_MPAB'_RUBBER OXYGENASE CATALYTIC DOMAIN-CONTAINING PROTEIN"/>
    <property type="match status" value="1"/>
</dbReference>